<evidence type="ECO:0000256" key="4">
    <source>
        <dbReference type="ARBA" id="ARBA00023136"/>
    </source>
</evidence>
<dbReference type="PANTHER" id="PTHR24221">
    <property type="entry name" value="ATP-BINDING CASSETTE SUB-FAMILY B"/>
    <property type="match status" value="1"/>
</dbReference>
<accession>A0ABU2GIB5</accession>
<keyword evidence="7" id="KW-0067">ATP-binding</keyword>
<keyword evidence="8" id="KW-1185">Reference proteome</keyword>
<dbReference type="PROSITE" id="PS50929">
    <property type="entry name" value="ABC_TM1F"/>
    <property type="match status" value="1"/>
</dbReference>
<dbReference type="Proteomes" id="UP001257060">
    <property type="component" value="Unassembled WGS sequence"/>
</dbReference>
<feature type="transmembrane region" description="Helical" evidence="5">
    <location>
        <begin position="69"/>
        <end position="90"/>
    </location>
</feature>
<organism evidence="7 8">
    <name type="scientific">Halogeometricum salsisoli</name>
    <dbReference type="NCBI Taxonomy" id="2950536"/>
    <lineage>
        <taxon>Archaea</taxon>
        <taxon>Methanobacteriati</taxon>
        <taxon>Methanobacteriota</taxon>
        <taxon>Stenosarchaea group</taxon>
        <taxon>Halobacteria</taxon>
        <taxon>Halobacteriales</taxon>
        <taxon>Haloferacaceae</taxon>
        <taxon>Halogeometricum</taxon>
    </lineage>
</organism>
<feature type="transmembrane region" description="Helical" evidence="5">
    <location>
        <begin position="96"/>
        <end position="113"/>
    </location>
</feature>
<dbReference type="InterPro" id="IPR011527">
    <property type="entry name" value="ABC1_TM_dom"/>
</dbReference>
<sequence>MRRVEPIYDDIRVAVGTLNTRLKNNLGGIHLIKSMTTEPYESARVSDASYAYFETNWDRIKLATVYHPGSSFITNASFGVTFLVGGYWVVVGPPPLLSGTLTVGALVTFLFMSQRFTGPLKQIAFVIEQYENARASGKRAVGLQDMPERIRDAPDAVDSEGRAGRVEYDDVTFSYDASGASVLDGISFAVDRGETVALVGPTGAGKSTVLQLLPRMYEVNGGSIEIDRRIEP</sequence>
<keyword evidence="7" id="KW-0547">Nucleotide-binding</keyword>
<dbReference type="EMBL" id="JAMQOP010000004">
    <property type="protein sequence ID" value="MDS0300572.1"/>
    <property type="molecule type" value="Genomic_DNA"/>
</dbReference>
<dbReference type="GO" id="GO:0005524">
    <property type="term" value="F:ATP binding"/>
    <property type="evidence" value="ECO:0007669"/>
    <property type="project" value="UniProtKB-KW"/>
</dbReference>
<evidence type="ECO:0000313" key="7">
    <source>
        <dbReference type="EMBL" id="MDS0300572.1"/>
    </source>
</evidence>
<dbReference type="InterPro" id="IPR027417">
    <property type="entry name" value="P-loop_NTPase"/>
</dbReference>
<keyword evidence="4 5" id="KW-0472">Membrane</keyword>
<feature type="domain" description="ABC transmembrane type-1" evidence="6">
    <location>
        <begin position="1"/>
        <end position="132"/>
    </location>
</feature>
<evidence type="ECO:0000256" key="1">
    <source>
        <dbReference type="ARBA" id="ARBA00004141"/>
    </source>
</evidence>
<evidence type="ECO:0000313" key="8">
    <source>
        <dbReference type="Proteomes" id="UP001257060"/>
    </source>
</evidence>
<dbReference type="PANTHER" id="PTHR24221:SF654">
    <property type="entry name" value="ATP-BINDING CASSETTE SUB-FAMILY B MEMBER 6"/>
    <property type="match status" value="1"/>
</dbReference>
<dbReference type="InterPro" id="IPR003439">
    <property type="entry name" value="ABC_transporter-like_ATP-bd"/>
</dbReference>
<reference evidence="7 8" key="1">
    <citation type="submission" date="2022-06" db="EMBL/GenBank/DDBJ databases">
        <title>Halogeometricum sp. a new haloarchaeum isolate from saline soil.</title>
        <authorList>
            <person name="Strakova D."/>
            <person name="Galisteo C."/>
            <person name="Sanchez-Porro C."/>
            <person name="Ventosa A."/>
        </authorList>
    </citation>
    <scope>NUCLEOTIDE SEQUENCE [LARGE SCALE GENOMIC DNA]</scope>
    <source>
        <strain evidence="7 8">S1BR25-6</strain>
    </source>
</reference>
<evidence type="ECO:0000256" key="3">
    <source>
        <dbReference type="ARBA" id="ARBA00022989"/>
    </source>
</evidence>
<comment type="subcellular location">
    <subcellularLocation>
        <location evidence="1">Membrane</location>
        <topology evidence="1">Multi-pass membrane protein</topology>
    </subcellularLocation>
</comment>
<evidence type="ECO:0000256" key="2">
    <source>
        <dbReference type="ARBA" id="ARBA00022692"/>
    </source>
</evidence>
<protein>
    <submittedName>
        <fullName evidence="7">ATP-binding cassette domain-containing protein</fullName>
    </submittedName>
</protein>
<dbReference type="Pfam" id="PF00005">
    <property type="entry name" value="ABC_tran"/>
    <property type="match status" value="1"/>
</dbReference>
<dbReference type="InterPro" id="IPR036640">
    <property type="entry name" value="ABC1_TM_sf"/>
</dbReference>
<comment type="caution">
    <text evidence="7">The sequence shown here is derived from an EMBL/GenBank/DDBJ whole genome shotgun (WGS) entry which is preliminary data.</text>
</comment>
<proteinExistence type="predicted"/>
<dbReference type="SUPFAM" id="SSF90123">
    <property type="entry name" value="ABC transporter transmembrane region"/>
    <property type="match status" value="1"/>
</dbReference>
<dbReference type="Gene3D" id="1.20.1560.10">
    <property type="entry name" value="ABC transporter type 1, transmembrane domain"/>
    <property type="match status" value="1"/>
</dbReference>
<gene>
    <name evidence="7" type="ORF">NDI76_17625</name>
</gene>
<evidence type="ECO:0000259" key="6">
    <source>
        <dbReference type="PROSITE" id="PS50929"/>
    </source>
</evidence>
<evidence type="ECO:0000256" key="5">
    <source>
        <dbReference type="SAM" id="Phobius"/>
    </source>
</evidence>
<keyword evidence="2 5" id="KW-0812">Transmembrane</keyword>
<name>A0ABU2GIB5_9EURY</name>
<keyword evidence="3 5" id="KW-1133">Transmembrane helix</keyword>
<dbReference type="Pfam" id="PF00664">
    <property type="entry name" value="ABC_membrane"/>
    <property type="match status" value="1"/>
</dbReference>
<dbReference type="InterPro" id="IPR039421">
    <property type="entry name" value="Type_1_exporter"/>
</dbReference>
<dbReference type="Gene3D" id="3.40.50.300">
    <property type="entry name" value="P-loop containing nucleotide triphosphate hydrolases"/>
    <property type="match status" value="1"/>
</dbReference>
<dbReference type="SUPFAM" id="SSF52540">
    <property type="entry name" value="P-loop containing nucleoside triphosphate hydrolases"/>
    <property type="match status" value="1"/>
</dbReference>